<sequence length="591" mass="67542">MIATDFSQSPFCQQLSDRLSPLVQRLYPDHDQSALLQKICDVASPHARDGSTVTEKWDEQTLFLITYGDSLLNQATGEAPLQTLAEFLEQHLRDVLSVVHILPFFPYSSDDGFSVIDYRQVNPRLGDWQDIERIAQTFDVMSDLVINHVSSQSEWFQQFIQQQLPGRDYFITCDPETDCSAVVRPRSTPLLTRVQTVKGLQHVWTTFSPDQVDLDFRNPAVLLEFIDIVLDYCHYGARFIRLDAVGFLWKQLGTSCMHLPQTHAAIRLIREVLAMTYSRAAIVTETNVPNRENLSYFGNRNEAHMIYNFSLPPLLLNALIRGEAQHLKTWIMSMPPAPEGCAYFNFTASHDGIGMRPAEGLLADTELAELFDTMQQFGGKISYRRHGDGRQTPYEINISLFDALQGTLKGPDQWQRQRFLCSQLVMLSLEGIPAFYIHSLLATSNDYNRVQQTGQNRSINRHQWDYELLQQKLADPASDQAWIFGQLKKLIQIRREQSAFHPNATQYTLHLHHPAILGMWRQSRDRAQSIFCLHNLSDAPQSLLLSEINLICTDEWHDLLSGEKFSEDCTTIELAPYQTVWITNSGGENLC</sequence>
<dbReference type="InterPro" id="IPR016377">
    <property type="entry name" value="Sucrose_GGa_phosphorylase-rel"/>
</dbReference>
<feature type="binding site" evidence="4">
    <location>
        <begin position="241"/>
        <end position="243"/>
    </location>
    <ligand>
        <name>substrate</name>
    </ligand>
</feature>
<proteinExistence type="inferred from homology"/>
<evidence type="ECO:0000313" key="7">
    <source>
        <dbReference type="Proteomes" id="UP000625316"/>
    </source>
</evidence>
<evidence type="ECO:0000256" key="4">
    <source>
        <dbReference type="PIRSR" id="PIRSR003059-2"/>
    </source>
</evidence>
<dbReference type="GO" id="GO:0005975">
    <property type="term" value="P:carbohydrate metabolic process"/>
    <property type="evidence" value="ECO:0007669"/>
    <property type="project" value="InterPro"/>
</dbReference>
<evidence type="ECO:0000256" key="2">
    <source>
        <dbReference type="ARBA" id="ARBA00022676"/>
    </source>
</evidence>
<dbReference type="InterPro" id="IPR017853">
    <property type="entry name" value="GH"/>
</dbReference>
<name>A0A928VP64_9CYAN</name>
<dbReference type="Proteomes" id="UP000625316">
    <property type="component" value="Unassembled WGS sequence"/>
</dbReference>
<evidence type="ECO:0000259" key="5">
    <source>
        <dbReference type="SMART" id="SM00642"/>
    </source>
</evidence>
<comment type="caution">
    <text evidence="6">The sequence shown here is derived from an EMBL/GenBank/DDBJ whole genome shotgun (WGS) entry which is preliminary data.</text>
</comment>
<gene>
    <name evidence="6" type="ORF">IQ266_10130</name>
</gene>
<evidence type="ECO:0000256" key="1">
    <source>
        <dbReference type="ARBA" id="ARBA00008452"/>
    </source>
</evidence>
<reference evidence="6" key="1">
    <citation type="submission" date="2020-10" db="EMBL/GenBank/DDBJ databases">
        <authorList>
            <person name="Castelo-Branco R."/>
            <person name="Eusebio N."/>
            <person name="Adriana R."/>
            <person name="Vieira A."/>
            <person name="Brugerolle De Fraissinette N."/>
            <person name="Rezende De Castro R."/>
            <person name="Schneider M.P."/>
            <person name="Vasconcelos V."/>
            <person name="Leao P.N."/>
        </authorList>
    </citation>
    <scope>NUCLEOTIDE SEQUENCE</scope>
    <source>
        <strain evidence="6">LEGE 11480</strain>
    </source>
</reference>
<dbReference type="PANTHER" id="PTHR38784:SF1">
    <property type="entry name" value="SUCROSE PHOSPHORYLASE"/>
    <property type="match status" value="1"/>
</dbReference>
<dbReference type="InterPro" id="IPR045857">
    <property type="entry name" value="O16G_dom_2"/>
</dbReference>
<dbReference type="Gene3D" id="3.90.400.10">
    <property type="entry name" value="Oligo-1,6-glucosidase, Domain 2"/>
    <property type="match status" value="1"/>
</dbReference>
<dbReference type="SUPFAM" id="SSF51445">
    <property type="entry name" value="(Trans)glycosidases"/>
    <property type="match status" value="1"/>
</dbReference>
<feature type="binding site" evidence="4">
    <location>
        <begin position="350"/>
        <end position="351"/>
    </location>
    <ligand>
        <name>substrate</name>
    </ligand>
</feature>
<keyword evidence="2" id="KW-0328">Glycosyltransferase</keyword>
<accession>A0A928VP64</accession>
<feature type="binding site" evidence="4">
    <location>
        <position position="457"/>
    </location>
    <ligand>
        <name>substrate</name>
    </ligand>
</feature>
<feature type="binding site" evidence="4">
    <location>
        <position position="148"/>
    </location>
    <ligand>
        <name>substrate</name>
    </ligand>
</feature>
<keyword evidence="3" id="KW-0808">Transferase</keyword>
<evidence type="ECO:0000313" key="6">
    <source>
        <dbReference type="EMBL" id="MBE9030085.1"/>
    </source>
</evidence>
<dbReference type="PANTHER" id="PTHR38784">
    <property type="entry name" value="SUCROSE PHOSPHORYLASE"/>
    <property type="match status" value="1"/>
</dbReference>
<feature type="domain" description="Glycosyl hydrolase family 13 catalytic" evidence="5">
    <location>
        <begin position="82"/>
        <end position="494"/>
    </location>
</feature>
<dbReference type="GO" id="GO:0016757">
    <property type="term" value="F:glycosyltransferase activity"/>
    <property type="evidence" value="ECO:0007669"/>
    <property type="project" value="UniProtKB-KW"/>
</dbReference>
<dbReference type="RefSeq" id="WP_264324912.1">
    <property type="nucleotide sequence ID" value="NZ_JADEXQ010000028.1"/>
</dbReference>
<comment type="similarity">
    <text evidence="1">Belongs to the glycosyl hydrolase 13 family. Sucrose phosphorylase subfamily.</text>
</comment>
<dbReference type="Gene3D" id="2.60.40.1180">
    <property type="entry name" value="Golgi alpha-mannosidase II"/>
    <property type="match status" value="1"/>
</dbReference>
<dbReference type="EMBL" id="JADEXQ010000028">
    <property type="protein sequence ID" value="MBE9030085.1"/>
    <property type="molecule type" value="Genomic_DNA"/>
</dbReference>
<dbReference type="PIRSF" id="PIRSF003059">
    <property type="entry name" value="Sucrose_phosphorylase"/>
    <property type="match status" value="1"/>
</dbReference>
<dbReference type="Gene3D" id="3.20.20.80">
    <property type="entry name" value="Glycosidases"/>
    <property type="match status" value="1"/>
</dbReference>
<dbReference type="InterPro" id="IPR013780">
    <property type="entry name" value="Glyco_hydro_b"/>
</dbReference>
<dbReference type="InterPro" id="IPR006047">
    <property type="entry name" value="GH13_cat_dom"/>
</dbReference>
<dbReference type="CDD" id="cd11356">
    <property type="entry name" value="AmyAc_Sucrose_phosphorylase-like_1"/>
    <property type="match status" value="1"/>
</dbReference>
<dbReference type="SMART" id="SM00642">
    <property type="entry name" value="Aamy"/>
    <property type="match status" value="1"/>
</dbReference>
<feature type="binding site" evidence="4">
    <location>
        <position position="110"/>
    </location>
    <ligand>
        <name>substrate</name>
    </ligand>
</feature>
<protein>
    <submittedName>
        <fullName evidence="6">Alpha-amylase</fullName>
    </submittedName>
</protein>
<dbReference type="InterPro" id="IPR033746">
    <property type="entry name" value="GGa_phosphorylase"/>
</dbReference>
<keyword evidence="7" id="KW-1185">Reference proteome</keyword>
<organism evidence="6 7">
    <name type="scientific">Romeriopsis navalis LEGE 11480</name>
    <dbReference type="NCBI Taxonomy" id="2777977"/>
    <lineage>
        <taxon>Bacteria</taxon>
        <taxon>Bacillati</taxon>
        <taxon>Cyanobacteriota</taxon>
        <taxon>Cyanophyceae</taxon>
        <taxon>Leptolyngbyales</taxon>
        <taxon>Leptolyngbyaceae</taxon>
        <taxon>Romeriopsis</taxon>
        <taxon>Romeriopsis navalis</taxon>
    </lineage>
</organism>
<dbReference type="Pfam" id="PF00128">
    <property type="entry name" value="Alpha-amylase"/>
    <property type="match status" value="1"/>
</dbReference>
<dbReference type="AlphaFoldDB" id="A0A928VP64"/>
<evidence type="ECO:0000256" key="3">
    <source>
        <dbReference type="ARBA" id="ARBA00022679"/>
    </source>
</evidence>